<keyword evidence="2" id="KW-1185">Reference proteome</keyword>
<organism evidence="1 2">
    <name type="scientific">Vararia minispora EC-137</name>
    <dbReference type="NCBI Taxonomy" id="1314806"/>
    <lineage>
        <taxon>Eukaryota</taxon>
        <taxon>Fungi</taxon>
        <taxon>Dikarya</taxon>
        <taxon>Basidiomycota</taxon>
        <taxon>Agaricomycotina</taxon>
        <taxon>Agaricomycetes</taxon>
        <taxon>Russulales</taxon>
        <taxon>Lachnocladiaceae</taxon>
        <taxon>Vararia</taxon>
    </lineage>
</organism>
<evidence type="ECO:0000313" key="1">
    <source>
        <dbReference type="EMBL" id="KAI0034967.1"/>
    </source>
</evidence>
<protein>
    <submittedName>
        <fullName evidence="1">TIP120-domain-containing protein</fullName>
    </submittedName>
</protein>
<dbReference type="EMBL" id="MU273492">
    <property type="protein sequence ID" value="KAI0034967.1"/>
    <property type="molecule type" value="Genomic_DNA"/>
</dbReference>
<gene>
    <name evidence="1" type="ORF">K488DRAFT_44379</name>
</gene>
<reference evidence="1" key="1">
    <citation type="submission" date="2021-02" db="EMBL/GenBank/DDBJ databases">
        <authorList>
            <consortium name="DOE Joint Genome Institute"/>
            <person name="Ahrendt S."/>
            <person name="Looney B.P."/>
            <person name="Miyauchi S."/>
            <person name="Morin E."/>
            <person name="Drula E."/>
            <person name="Courty P.E."/>
            <person name="Chicoki N."/>
            <person name="Fauchery L."/>
            <person name="Kohler A."/>
            <person name="Kuo A."/>
            <person name="Labutti K."/>
            <person name="Pangilinan J."/>
            <person name="Lipzen A."/>
            <person name="Riley R."/>
            <person name="Andreopoulos W."/>
            <person name="He G."/>
            <person name="Johnson J."/>
            <person name="Barry K.W."/>
            <person name="Grigoriev I.V."/>
            <person name="Nagy L."/>
            <person name="Hibbett D."/>
            <person name="Henrissat B."/>
            <person name="Matheny P.B."/>
            <person name="Labbe J."/>
            <person name="Martin F."/>
        </authorList>
    </citation>
    <scope>NUCLEOTIDE SEQUENCE</scope>
    <source>
        <strain evidence="1">EC-137</strain>
    </source>
</reference>
<reference evidence="1" key="2">
    <citation type="journal article" date="2022" name="New Phytol.">
        <title>Evolutionary transition to the ectomycorrhizal habit in the genomes of a hyperdiverse lineage of mushroom-forming fungi.</title>
        <authorList>
            <person name="Looney B."/>
            <person name="Miyauchi S."/>
            <person name="Morin E."/>
            <person name="Drula E."/>
            <person name="Courty P.E."/>
            <person name="Kohler A."/>
            <person name="Kuo A."/>
            <person name="LaButti K."/>
            <person name="Pangilinan J."/>
            <person name="Lipzen A."/>
            <person name="Riley R."/>
            <person name="Andreopoulos W."/>
            <person name="He G."/>
            <person name="Johnson J."/>
            <person name="Nolan M."/>
            <person name="Tritt A."/>
            <person name="Barry K.W."/>
            <person name="Grigoriev I.V."/>
            <person name="Nagy L.G."/>
            <person name="Hibbett D."/>
            <person name="Henrissat B."/>
            <person name="Matheny P.B."/>
            <person name="Labbe J."/>
            <person name="Martin F.M."/>
        </authorList>
    </citation>
    <scope>NUCLEOTIDE SEQUENCE</scope>
    <source>
        <strain evidence="1">EC-137</strain>
    </source>
</reference>
<dbReference type="Proteomes" id="UP000814128">
    <property type="component" value="Unassembled WGS sequence"/>
</dbReference>
<proteinExistence type="predicted"/>
<sequence>MTKAYVMNGLIEKMQSPDQDFRYMGLSDLMKEVKQDTSTFLGDESVENKVLNQVLKLVEDKISEVKNQAVKCLGQLIKIVREPQMEMVVDKLIAFFSSRDEELRDISGLALKTITSELPSSGSLAPKACAKLTPQLLNQLANSSSSPEALIETLSILSILITDFPAYISSLELDRPPITVITPLLSHPRPAVRKRATQTLAQFVPLAGAGLFENLYSSEIRPNLAPSTNVEMQKTVVNLVAAIARVSPQRIVGVLSEVVPGILKAVTRDDDDLREGSLQALEVLVLKCPSEITSSLSSIIQAANQYVKYDPNYAGGDEDEDEEMDEDEEDEEAELDEYSDDEDTSYKIRRAATKLHSAIIGTRPELLVSLYRDVSPVLISRFGDREQTVRLEVWTTYVVLLNQTRVYGATSQGAGGVGYKRKRTPDGMDLEETAQSLLQAQVPSLSKALLNQMKSHRTPPAVLQAGFGLLSTLQDVLPGCLASQAPLIAMISKSVLSQSATSNPTLHISCLQFLTLFISTHPPPSYAGQLSNIIPVLLSTLAERHPRVAAESFRVFSALLNAMKPVKGQDWVEDVYQETLKRLSNHETDAEVRMRTEDIVGDLWVCATDAVKAKDEREWTFICRTTGRIDGAIRVVSRVAQEVDAGVPWVNGCVEWAITMLRKAGRSGKVEMFECLSILLSQYADGLPTEIPPALVPDLKSYISTSDIALLSQALSLLALMLQFSPSATFPEVERDILPVVYVVAHSPLLSGAALDSTLAFLAALVEADGQIATHVVPSLVNSADRSISDISRANVARCIAQVVKSAPAVTAGVIVEFSKHIKNAAKAAPPQIVLSLLVLGEVGRFVDMTPNRDLFTQAIELFGAEQEDVRLAAAFAAGNIAIGNLHHFLPPLVKLIQGDAQKRLLALHALKEVVTHTSTGQLENYAETIWVPLFESSERADESSQNVAAACIGKLIATNPSRYLPQVHTRIDDSNAMTRATVLAAIRYTFVESSQSYDELLAANILDFLALMGDTELNVRRLALSAFNACAKTKPHLIREQLPTLLPGLYKETILKENLIRTVQMGPWQHKVDDGLDARKTAYETLYTLLDTCLTKLDLNEFLTHVLVGLADPSDEIKVICHMMLFRLSQIAPTAVVQHLREATPLLEASMKGATVGKDTVKQDLERAAELQRSTLRAIAALSKITPPGAVPKFEHLVVEVKKSQEWGGEFRELAGP</sequence>
<name>A0ACB8QTE4_9AGAM</name>
<comment type="caution">
    <text evidence="1">The sequence shown here is derived from an EMBL/GenBank/DDBJ whole genome shotgun (WGS) entry which is preliminary data.</text>
</comment>
<evidence type="ECO:0000313" key="2">
    <source>
        <dbReference type="Proteomes" id="UP000814128"/>
    </source>
</evidence>
<accession>A0ACB8QTE4</accession>